<reference evidence="3 4" key="1">
    <citation type="submission" date="2017-11" db="EMBL/GenBank/DDBJ databases">
        <title>Isolation and Characterization of Family Methanocellaceae Species from Potential Methane Hydrate Area Offshore Southwestern Taiwan.</title>
        <authorList>
            <person name="Zhang W.-L."/>
            <person name="Chen W.-C."/>
            <person name="Lai M.-C."/>
            <person name="Chen S.-C."/>
        </authorList>
    </citation>
    <scope>NUCLEOTIDE SEQUENCE [LARGE SCALE GENOMIC DNA]</scope>
    <source>
        <strain evidence="3 4">CWC-04</strain>
    </source>
</reference>
<dbReference type="RefSeq" id="WP_230739893.1">
    <property type="nucleotide sequence ID" value="NZ_PGCK01000001.1"/>
</dbReference>
<evidence type="ECO:0000313" key="4">
    <source>
        <dbReference type="Proteomes" id="UP001320159"/>
    </source>
</evidence>
<dbReference type="Pfam" id="PF13439">
    <property type="entry name" value="Glyco_transf_4"/>
    <property type="match status" value="1"/>
</dbReference>
<dbReference type="PANTHER" id="PTHR45947:SF3">
    <property type="entry name" value="SULFOQUINOVOSYL TRANSFERASE SQD2"/>
    <property type="match status" value="1"/>
</dbReference>
<name>A0AAP2RA38_9EURY</name>
<comment type="caution">
    <text evidence="3">The sequence shown here is derived from an EMBL/GenBank/DDBJ whole genome shotgun (WGS) entry which is preliminary data.</text>
</comment>
<evidence type="ECO:0000313" key="3">
    <source>
        <dbReference type="EMBL" id="MCD1293719.1"/>
    </source>
</evidence>
<gene>
    <name evidence="3" type="ORF">CUJ83_01750</name>
</gene>
<dbReference type="InterPro" id="IPR028098">
    <property type="entry name" value="Glyco_trans_4-like_N"/>
</dbReference>
<dbReference type="InterPro" id="IPR050194">
    <property type="entry name" value="Glycosyltransferase_grp1"/>
</dbReference>
<evidence type="ECO:0000259" key="1">
    <source>
        <dbReference type="Pfam" id="PF00534"/>
    </source>
</evidence>
<keyword evidence="4" id="KW-1185">Reference proteome</keyword>
<dbReference type="Pfam" id="PF00534">
    <property type="entry name" value="Glycos_transf_1"/>
    <property type="match status" value="1"/>
</dbReference>
<proteinExistence type="predicted"/>
<sequence>MSYKILQATEYFLPDVERGIERFVYELSKGLIERGNRVTVLTGGNDDNKTIDGMRVIYAPMYGSGIMQASRNLYDQRLTFVPSGVLKMNTDDSDIIHAHHFAGGYAATLLRGSKKRPLVMTVHVVPRSSILASPVPVYRMMYRKALQRSSCVVSVTEYVKYAVKKDFGIDSVVVPLCVDIERFKPAKDKERLKAELGLPPAPIILMVSSLNDRRKRAGMIISAMPSVLKKISDARLVLAGNLSGDMKEDLEKLVSGLGLKENVIFTGRLEDDALPKYYAAADVFVLPSREEAAGFVLLEAMASGVPLVGANSGGIPEYVRDGINGLLFDPRKVDDLAEKVISILASDSDSRTYGRKGRHLAVTEHSWPVAVKRYDEIYGNVVMN</sequence>
<dbReference type="EMBL" id="PGCK01000001">
    <property type="protein sequence ID" value="MCD1293719.1"/>
    <property type="molecule type" value="Genomic_DNA"/>
</dbReference>
<feature type="domain" description="Glycosyltransferase subfamily 4-like N-terminal" evidence="2">
    <location>
        <begin position="19"/>
        <end position="182"/>
    </location>
</feature>
<accession>A0AAP2RA38</accession>
<protein>
    <submittedName>
        <fullName evidence="3">Uncharacterized protein</fullName>
    </submittedName>
</protein>
<dbReference type="CDD" id="cd03801">
    <property type="entry name" value="GT4_PimA-like"/>
    <property type="match status" value="1"/>
</dbReference>
<feature type="domain" description="Glycosyl transferase family 1" evidence="1">
    <location>
        <begin position="189"/>
        <end position="358"/>
    </location>
</feature>
<dbReference type="Proteomes" id="UP001320159">
    <property type="component" value="Unassembled WGS sequence"/>
</dbReference>
<dbReference type="InterPro" id="IPR001296">
    <property type="entry name" value="Glyco_trans_1"/>
</dbReference>
<dbReference type="PANTHER" id="PTHR45947">
    <property type="entry name" value="SULFOQUINOVOSYL TRANSFERASE SQD2"/>
    <property type="match status" value="1"/>
</dbReference>
<dbReference type="Gene3D" id="3.40.50.2000">
    <property type="entry name" value="Glycogen Phosphorylase B"/>
    <property type="match status" value="2"/>
</dbReference>
<organism evidence="3 4">
    <name type="scientific">Methanooceanicella nereidis</name>
    <dbReference type="NCBI Taxonomy" id="2052831"/>
    <lineage>
        <taxon>Archaea</taxon>
        <taxon>Methanobacteriati</taxon>
        <taxon>Methanobacteriota</taxon>
        <taxon>Stenosarchaea group</taxon>
        <taxon>Methanomicrobia</taxon>
        <taxon>Methanocellales</taxon>
        <taxon>Methanocellaceae</taxon>
        <taxon>Methanooceanicella</taxon>
    </lineage>
</organism>
<evidence type="ECO:0000259" key="2">
    <source>
        <dbReference type="Pfam" id="PF13439"/>
    </source>
</evidence>
<dbReference type="GO" id="GO:0016758">
    <property type="term" value="F:hexosyltransferase activity"/>
    <property type="evidence" value="ECO:0007669"/>
    <property type="project" value="TreeGrafter"/>
</dbReference>
<dbReference type="AlphaFoldDB" id="A0AAP2RA38"/>
<dbReference type="SUPFAM" id="SSF53756">
    <property type="entry name" value="UDP-Glycosyltransferase/glycogen phosphorylase"/>
    <property type="match status" value="1"/>
</dbReference>